<keyword evidence="2" id="KW-0812">Transmembrane</keyword>
<keyword evidence="4" id="KW-1185">Reference proteome</keyword>
<protein>
    <submittedName>
        <fullName evidence="3">TIGR02611 family protein</fullName>
    </submittedName>
</protein>
<evidence type="ECO:0000256" key="1">
    <source>
        <dbReference type="SAM" id="MobiDB-lite"/>
    </source>
</evidence>
<dbReference type="InterPro" id="IPR019099">
    <property type="entry name" value="Uncharacterised_PGPGW_TM"/>
</dbReference>
<dbReference type="RefSeq" id="WP_244727084.1">
    <property type="nucleotide sequence ID" value="NZ_CP095045.1"/>
</dbReference>
<sequence length="189" mass="20926">MGDPYADDAERAHRLGRRFGRFMERGRAAIRRRPWLNSLYKIVVTTLGIVVAVVGLILVPLPGPGWLIVFIGLTILGTEYHWARRLLGWLRKVLARFWERWNAWRAERRARKAERAARGNRGAGPSGGAPARPAEPARPAPAPVSHPGPPIPSRPASPSDPARLVCLALPCPGFARHEMRVEAASDDIF</sequence>
<dbReference type="NCBIfam" id="TIGR02611">
    <property type="entry name" value="TIGR02611 family protein"/>
    <property type="match status" value="1"/>
</dbReference>
<dbReference type="InterPro" id="IPR013434">
    <property type="entry name" value="CHP02611"/>
</dbReference>
<feature type="transmembrane region" description="Helical" evidence="2">
    <location>
        <begin position="39"/>
        <end position="59"/>
    </location>
</feature>
<evidence type="ECO:0000313" key="3">
    <source>
        <dbReference type="EMBL" id="UOQ56677.1"/>
    </source>
</evidence>
<proteinExistence type="predicted"/>
<dbReference type="Pfam" id="PF09656">
    <property type="entry name" value="PGPGW"/>
    <property type="match status" value="1"/>
</dbReference>
<feature type="transmembrane region" description="Helical" evidence="2">
    <location>
        <begin position="65"/>
        <end position="83"/>
    </location>
</feature>
<keyword evidence="2" id="KW-0472">Membrane</keyword>
<keyword evidence="2" id="KW-1133">Transmembrane helix</keyword>
<gene>
    <name evidence="3" type="ORF">MUN78_13500</name>
</gene>
<feature type="compositionally biased region" description="Pro residues" evidence="1">
    <location>
        <begin position="136"/>
        <end position="155"/>
    </location>
</feature>
<name>A0ABY4FJ16_9MICO</name>
<dbReference type="EMBL" id="CP095045">
    <property type="protein sequence ID" value="UOQ56677.1"/>
    <property type="molecule type" value="Genomic_DNA"/>
</dbReference>
<organism evidence="3 4">
    <name type="scientific">Leucobacter allii</name>
    <dbReference type="NCBI Taxonomy" id="2932247"/>
    <lineage>
        <taxon>Bacteria</taxon>
        <taxon>Bacillati</taxon>
        <taxon>Actinomycetota</taxon>
        <taxon>Actinomycetes</taxon>
        <taxon>Micrococcales</taxon>
        <taxon>Microbacteriaceae</taxon>
        <taxon>Leucobacter</taxon>
    </lineage>
</organism>
<dbReference type="Proteomes" id="UP000831786">
    <property type="component" value="Chromosome"/>
</dbReference>
<evidence type="ECO:0000313" key="4">
    <source>
        <dbReference type="Proteomes" id="UP000831786"/>
    </source>
</evidence>
<accession>A0ABY4FJ16</accession>
<feature type="region of interest" description="Disordered" evidence="1">
    <location>
        <begin position="113"/>
        <end position="160"/>
    </location>
</feature>
<evidence type="ECO:0000256" key="2">
    <source>
        <dbReference type="SAM" id="Phobius"/>
    </source>
</evidence>
<reference evidence="3 4" key="1">
    <citation type="submission" date="2022-04" db="EMBL/GenBank/DDBJ databases">
        <title>Leucobacter sp. isolated from rhizosphere of garlic.</title>
        <authorList>
            <person name="Won M."/>
            <person name="Lee C.-M."/>
            <person name="Woen H.-Y."/>
            <person name="Kwon S.-W."/>
        </authorList>
    </citation>
    <scope>NUCLEOTIDE SEQUENCE [LARGE SCALE GENOMIC DNA]</scope>
    <source>
        <strain evidence="3 4">H21R-40</strain>
    </source>
</reference>